<protein>
    <submittedName>
        <fullName evidence="2">Uncharacterized protein LOC112453728</fullName>
    </submittedName>
</protein>
<proteinExistence type="predicted"/>
<name>A0A6J1PM30_9HYME</name>
<organism evidence="1 2">
    <name type="scientific">Temnothorax curvispinosus</name>
    <dbReference type="NCBI Taxonomy" id="300111"/>
    <lineage>
        <taxon>Eukaryota</taxon>
        <taxon>Metazoa</taxon>
        <taxon>Ecdysozoa</taxon>
        <taxon>Arthropoda</taxon>
        <taxon>Hexapoda</taxon>
        <taxon>Insecta</taxon>
        <taxon>Pterygota</taxon>
        <taxon>Neoptera</taxon>
        <taxon>Endopterygota</taxon>
        <taxon>Hymenoptera</taxon>
        <taxon>Apocrita</taxon>
        <taxon>Aculeata</taxon>
        <taxon>Formicoidea</taxon>
        <taxon>Formicidae</taxon>
        <taxon>Myrmicinae</taxon>
        <taxon>Temnothorax</taxon>
    </lineage>
</organism>
<keyword evidence="1" id="KW-1185">Reference proteome</keyword>
<dbReference type="AlphaFoldDB" id="A0A6J1PM30"/>
<gene>
    <name evidence="2" type="primary">LOC112453728</name>
</gene>
<accession>A0A6J1PM30</accession>
<sequence length="255" mass="29573">MRRKTYFPCCNVSSHVKKLIRPFRKKRQHLKIRKLRVSKIPELRAQYQHNLTLTMKANTQHLVKKRSRSKSNYEPNKRLASFNGLAHLKELDLETYLRTYDLKSEAAVDNYKLKGTLNERDRSSITNAVVQEMLKVNYVPSQFEYAEIVKKICVLFPSEDPAIYYIPPDTTHRNAQGKLPNKVKNIKYNLQKKDAGTFHFPSSSMQCVSEALERTKITKPAKLEGSINKEDPAIKTAITCLRHESRDSWPQLLAN</sequence>
<dbReference type="Proteomes" id="UP000504618">
    <property type="component" value="Unplaced"/>
</dbReference>
<dbReference type="RefSeq" id="XP_024870401.1">
    <property type="nucleotide sequence ID" value="XM_025014633.1"/>
</dbReference>
<dbReference type="GeneID" id="112453728"/>
<evidence type="ECO:0000313" key="1">
    <source>
        <dbReference type="Proteomes" id="UP000504618"/>
    </source>
</evidence>
<evidence type="ECO:0000313" key="2">
    <source>
        <dbReference type="RefSeq" id="XP_024870401.1"/>
    </source>
</evidence>
<reference evidence="2" key="1">
    <citation type="submission" date="2025-08" db="UniProtKB">
        <authorList>
            <consortium name="RefSeq"/>
        </authorList>
    </citation>
    <scope>IDENTIFICATION</scope>
    <source>
        <tissue evidence="2">Whole body</tissue>
    </source>
</reference>